<evidence type="ECO:0000313" key="2">
    <source>
        <dbReference type="Proteomes" id="UP000694050"/>
    </source>
</evidence>
<comment type="caution">
    <text evidence="1">The sequence shown here is derived from an EMBL/GenBank/DDBJ whole genome shotgun (WGS) entry which is preliminary data.</text>
</comment>
<protein>
    <submittedName>
        <fullName evidence="1">Uncharacterized protein</fullName>
    </submittedName>
</protein>
<dbReference type="Proteomes" id="UP000694050">
    <property type="component" value="Unassembled WGS sequence"/>
</dbReference>
<evidence type="ECO:0000313" key="1">
    <source>
        <dbReference type="EMBL" id="KAG7418348.1"/>
    </source>
</evidence>
<accession>A0A8J5PEH8</accession>
<sequence>MGSRPETVSNPVSCPVGMANMNSMKITTLFLDYDNTLVQSESLAFEASADPSNEILAARHVVLSFTGRCLQRELVGQNFQDMIRAIESKFNVSCNISDKKLEHYASMEDDRVISLMQKLEPCEGANSLSPLYTGTRPRILPI</sequence>
<dbReference type="AlphaFoldDB" id="A0A8J5PEH8"/>
<organism evidence="1 2">
    <name type="scientific">Fusarium oxysporum f. sp. rapae</name>
    <dbReference type="NCBI Taxonomy" id="485398"/>
    <lineage>
        <taxon>Eukaryota</taxon>
        <taxon>Fungi</taxon>
        <taxon>Dikarya</taxon>
        <taxon>Ascomycota</taxon>
        <taxon>Pezizomycotina</taxon>
        <taxon>Sordariomycetes</taxon>
        <taxon>Hypocreomycetidae</taxon>
        <taxon>Hypocreales</taxon>
        <taxon>Nectriaceae</taxon>
        <taxon>Fusarium</taxon>
        <taxon>Fusarium oxysporum species complex</taxon>
    </lineage>
</organism>
<name>A0A8J5PEH8_FUSOX</name>
<dbReference type="EMBL" id="JAELUQ010000003">
    <property type="protein sequence ID" value="KAG7418348.1"/>
    <property type="molecule type" value="Genomic_DNA"/>
</dbReference>
<reference evidence="1" key="1">
    <citation type="submission" date="2021-04" db="EMBL/GenBank/DDBJ databases">
        <title>First draft genome resource for Brassicaceae pathogens Fusarium oxysporum f. sp. raphani and Fusarium oxysporum f. sp. rapae.</title>
        <authorList>
            <person name="Asai S."/>
        </authorList>
    </citation>
    <scope>NUCLEOTIDE SEQUENCE</scope>
    <source>
        <strain evidence="1">Tf1208</strain>
    </source>
</reference>
<proteinExistence type="predicted"/>
<gene>
    <name evidence="1" type="ORF">Forpe1208_v004351</name>
</gene>